<accession>A0A8J5J9Z5</accession>
<dbReference type="AlphaFoldDB" id="A0A8J5J9Z5"/>
<feature type="non-terminal residue" evidence="1">
    <location>
        <position position="1"/>
    </location>
</feature>
<protein>
    <submittedName>
        <fullName evidence="1">Uncharacterized protein</fullName>
    </submittedName>
</protein>
<dbReference type="EMBL" id="JAHLQT010046319">
    <property type="protein sequence ID" value="KAG7153723.1"/>
    <property type="molecule type" value="Genomic_DNA"/>
</dbReference>
<evidence type="ECO:0000313" key="1">
    <source>
        <dbReference type="EMBL" id="KAG7153723.1"/>
    </source>
</evidence>
<comment type="caution">
    <text evidence="1">The sequence shown here is derived from an EMBL/GenBank/DDBJ whole genome shotgun (WGS) entry which is preliminary data.</text>
</comment>
<organism evidence="1 2">
    <name type="scientific">Homarus americanus</name>
    <name type="common">American lobster</name>
    <dbReference type="NCBI Taxonomy" id="6706"/>
    <lineage>
        <taxon>Eukaryota</taxon>
        <taxon>Metazoa</taxon>
        <taxon>Ecdysozoa</taxon>
        <taxon>Arthropoda</taxon>
        <taxon>Crustacea</taxon>
        <taxon>Multicrustacea</taxon>
        <taxon>Malacostraca</taxon>
        <taxon>Eumalacostraca</taxon>
        <taxon>Eucarida</taxon>
        <taxon>Decapoda</taxon>
        <taxon>Pleocyemata</taxon>
        <taxon>Astacidea</taxon>
        <taxon>Nephropoidea</taxon>
        <taxon>Nephropidae</taxon>
        <taxon>Homarus</taxon>
    </lineage>
</organism>
<dbReference type="Proteomes" id="UP000747542">
    <property type="component" value="Unassembled WGS sequence"/>
</dbReference>
<keyword evidence="2" id="KW-1185">Reference proteome</keyword>
<evidence type="ECO:0000313" key="2">
    <source>
        <dbReference type="Proteomes" id="UP000747542"/>
    </source>
</evidence>
<proteinExistence type="predicted"/>
<reference evidence="1" key="1">
    <citation type="journal article" date="2021" name="Sci. Adv.">
        <title>The American lobster genome reveals insights on longevity, neural, and immune adaptations.</title>
        <authorList>
            <person name="Polinski J.M."/>
            <person name="Zimin A.V."/>
            <person name="Clark K.F."/>
            <person name="Kohn A.B."/>
            <person name="Sadowski N."/>
            <person name="Timp W."/>
            <person name="Ptitsyn A."/>
            <person name="Khanna P."/>
            <person name="Romanova D.Y."/>
            <person name="Williams P."/>
            <person name="Greenwood S.J."/>
            <person name="Moroz L.L."/>
            <person name="Walt D.R."/>
            <person name="Bodnar A.G."/>
        </authorList>
    </citation>
    <scope>NUCLEOTIDE SEQUENCE</scope>
    <source>
        <strain evidence="1">GMGI-L3</strain>
    </source>
</reference>
<name>A0A8J5J9Z5_HOMAM</name>
<gene>
    <name evidence="1" type="ORF">Hamer_G009392</name>
</gene>
<sequence length="140" mass="15844">MHRLHVPAGVTPALLPRQLPNIICGLDLFLSGIDTDHIDWAAQVAQQLQPENMQLGYLVLPGSHLSDQDLQVLANQLKRLDVLVGDGVYVTGDKHQAFALSGYTVHRMKKEDIWRWGERKGEADFALRIQREQEAAEQRR</sequence>